<keyword evidence="2" id="KW-1185">Reference proteome</keyword>
<organism evidence="1 2">
    <name type="scientific">Paenibacillus tianjinensis</name>
    <dbReference type="NCBI Taxonomy" id="2810347"/>
    <lineage>
        <taxon>Bacteria</taxon>
        <taxon>Bacillati</taxon>
        <taxon>Bacillota</taxon>
        <taxon>Bacilli</taxon>
        <taxon>Bacillales</taxon>
        <taxon>Paenibacillaceae</taxon>
        <taxon>Paenibacillus</taxon>
    </lineage>
</organism>
<proteinExistence type="predicted"/>
<gene>
    <name evidence="1" type="ORF">JRJ22_19840</name>
</gene>
<reference evidence="1 2" key="1">
    <citation type="submission" date="2021-02" db="EMBL/GenBank/DDBJ databases">
        <title>Paenibacillus tianjinensis sp. nov.</title>
        <authorList>
            <person name="Liu H."/>
        </authorList>
    </citation>
    <scope>NUCLEOTIDE SEQUENCE [LARGE SCALE GENOMIC DNA]</scope>
    <source>
        <strain evidence="1 2">TB2019</strain>
    </source>
</reference>
<evidence type="ECO:0000313" key="1">
    <source>
        <dbReference type="EMBL" id="QSF43517.1"/>
    </source>
</evidence>
<evidence type="ECO:0000313" key="2">
    <source>
        <dbReference type="Proteomes" id="UP000663452"/>
    </source>
</evidence>
<dbReference type="EMBL" id="CP070969">
    <property type="protein sequence ID" value="QSF43517.1"/>
    <property type="molecule type" value="Genomic_DNA"/>
</dbReference>
<name>A0ABX7LBZ9_9BACL</name>
<protein>
    <submittedName>
        <fullName evidence="1">Uncharacterized protein</fullName>
    </submittedName>
</protein>
<sequence>MKLAKNRLLNSLNMVNSNYRECRQYIPSLSEYINIEQFDIFEFYRSADSTLKNNLERALNELQNKKNIFWSQIMMVSIQNIIRPARDGQEYENILRIQGEVLDEFNCEDMRGIIGTGKYDEYSKRVNERLNKEMGIQFIYEAYDIQLNRERLKRELVRMKGEERLMMEFELNQSIQERLTDNIQKRHNRALNKVDDFFSTMNKKEENRIDEQYVSDQIKLVDTLINSRHERIFPEIRKLNNENMLE</sequence>
<accession>A0ABX7LBZ9</accession>
<dbReference type="RefSeq" id="WP_206101150.1">
    <property type="nucleotide sequence ID" value="NZ_CP070969.1"/>
</dbReference>
<dbReference type="Proteomes" id="UP000663452">
    <property type="component" value="Chromosome"/>
</dbReference>